<dbReference type="Proteomes" id="UP001559623">
    <property type="component" value="Unassembled WGS sequence"/>
</dbReference>
<organism evidence="4 5">
    <name type="scientific">Selenomonas sputigena</name>
    <dbReference type="NCBI Taxonomy" id="69823"/>
    <lineage>
        <taxon>Bacteria</taxon>
        <taxon>Bacillati</taxon>
        <taxon>Bacillota</taxon>
        <taxon>Negativicutes</taxon>
        <taxon>Selenomonadales</taxon>
        <taxon>Selenomonadaceae</taxon>
        <taxon>Selenomonas</taxon>
    </lineage>
</organism>
<dbReference type="Gene3D" id="1.10.260.40">
    <property type="entry name" value="lambda repressor-like DNA-binding domains"/>
    <property type="match status" value="1"/>
</dbReference>
<dbReference type="PANTHER" id="PTHR34475">
    <property type="match status" value="1"/>
</dbReference>
<comment type="caution">
    <text evidence="4">The sequence shown here is derived from an EMBL/GenBank/DDBJ whole genome shotgun (WGS) entry which is preliminary data.</text>
</comment>
<keyword evidence="2" id="KW-0472">Membrane</keyword>
<keyword evidence="2" id="KW-1133">Transmembrane helix</keyword>
<dbReference type="InterPro" id="IPR010982">
    <property type="entry name" value="Lambda_DNA-bd_dom_sf"/>
</dbReference>
<keyword evidence="5" id="KW-1185">Reference proteome</keyword>
<accession>A0ABV3X2L9</accession>
<dbReference type="InterPro" id="IPR001387">
    <property type="entry name" value="Cro/C1-type_HTH"/>
</dbReference>
<dbReference type="RefSeq" id="WP_368846149.1">
    <property type="nucleotide sequence ID" value="NZ_CP194411.1"/>
</dbReference>
<dbReference type="CDD" id="cd00093">
    <property type="entry name" value="HTH_XRE"/>
    <property type="match status" value="1"/>
</dbReference>
<gene>
    <name evidence="4" type="ORF">QCO44_02090</name>
</gene>
<dbReference type="Pfam" id="PF13464">
    <property type="entry name" value="RodZ_C"/>
    <property type="match status" value="1"/>
</dbReference>
<feature type="transmembrane region" description="Helical" evidence="2">
    <location>
        <begin position="132"/>
        <end position="151"/>
    </location>
</feature>
<dbReference type="Pfam" id="PF13413">
    <property type="entry name" value="HTH_25"/>
    <property type="match status" value="1"/>
</dbReference>
<name>A0ABV3X2L9_9FIRM</name>
<feature type="region of interest" description="Disordered" evidence="1">
    <location>
        <begin position="155"/>
        <end position="180"/>
    </location>
</feature>
<reference evidence="4 5" key="1">
    <citation type="submission" date="2023-04" db="EMBL/GenBank/DDBJ databases">
        <title>Genome Sequence of Selenomonas sputigena ATCC 33150.</title>
        <authorList>
            <person name="Miller D.P."/>
            <person name="Anvari S."/>
            <person name="Polson S.W."/>
            <person name="Macdonald M."/>
            <person name="Mcdowell J.V."/>
        </authorList>
    </citation>
    <scope>NUCLEOTIDE SEQUENCE [LARGE SCALE GENOMIC DNA]</scope>
    <source>
        <strain evidence="4 5">ATCC 33150</strain>
    </source>
</reference>
<evidence type="ECO:0000259" key="3">
    <source>
        <dbReference type="Pfam" id="PF13464"/>
    </source>
</evidence>
<dbReference type="InterPro" id="IPR025194">
    <property type="entry name" value="RodZ-like_C"/>
</dbReference>
<evidence type="ECO:0000313" key="5">
    <source>
        <dbReference type="Proteomes" id="UP001559623"/>
    </source>
</evidence>
<protein>
    <submittedName>
        <fullName evidence="4">DUF4115 domain-containing protein</fullName>
    </submittedName>
</protein>
<dbReference type="InterPro" id="IPR050400">
    <property type="entry name" value="Bact_Cytoskel_RodZ"/>
</dbReference>
<proteinExistence type="predicted"/>
<feature type="domain" description="Cytoskeleton protein RodZ-like C-terminal" evidence="3">
    <location>
        <begin position="189"/>
        <end position="255"/>
    </location>
</feature>
<sequence>MIGDLLRKERERQNLSIKDIEKGTSIRALYIDAIEKGAYKTLPGEAYAKGFVRNYANYLGLDADMIINGFNEELHPQETLPDSMEASAPEEERPLRKAVVIDERDSAEYRGPKITSLESYPMKTPSHGIRNVVILVAAVFFLAFGALLIFGEEENDPSATSRPVAQPAQDKSKHTEAAPKALADSVEMKLSFTDRCWTKIVVDGKTEFEGTAERGKVLTAKGKEKVHIVAGNAGALDVSLNGKNMGKIGERGEVVEKTFTKEDAASNP</sequence>
<dbReference type="PANTHER" id="PTHR34475:SF1">
    <property type="entry name" value="CYTOSKELETON PROTEIN RODZ"/>
    <property type="match status" value="1"/>
</dbReference>
<dbReference type="EMBL" id="JARVLH010000001">
    <property type="protein sequence ID" value="MEX5284437.1"/>
    <property type="molecule type" value="Genomic_DNA"/>
</dbReference>
<evidence type="ECO:0000256" key="1">
    <source>
        <dbReference type="SAM" id="MobiDB-lite"/>
    </source>
</evidence>
<evidence type="ECO:0000256" key="2">
    <source>
        <dbReference type="SAM" id="Phobius"/>
    </source>
</evidence>
<evidence type="ECO:0000313" key="4">
    <source>
        <dbReference type="EMBL" id="MEX5284437.1"/>
    </source>
</evidence>
<keyword evidence="2" id="KW-0812">Transmembrane</keyword>